<name>A0A0A1ZVW3_PROMR</name>
<dbReference type="AlphaFoldDB" id="A0A0A1ZVW3"/>
<organism evidence="1 2">
    <name type="scientific">Prochlorococcus marinus str. MIT 9116</name>
    <dbReference type="NCBI Taxonomy" id="167544"/>
    <lineage>
        <taxon>Bacteria</taxon>
        <taxon>Bacillati</taxon>
        <taxon>Cyanobacteriota</taxon>
        <taxon>Cyanophyceae</taxon>
        <taxon>Synechococcales</taxon>
        <taxon>Prochlorococcaceae</taxon>
        <taxon>Prochlorococcus</taxon>
    </lineage>
</organism>
<evidence type="ECO:0000313" key="1">
    <source>
        <dbReference type="EMBL" id="KGF92298.1"/>
    </source>
</evidence>
<accession>A0A0A1ZVW3</accession>
<evidence type="ECO:0000313" key="2">
    <source>
        <dbReference type="Proteomes" id="UP000030491"/>
    </source>
</evidence>
<dbReference type="EMBL" id="JNAJ01000008">
    <property type="protein sequence ID" value="KGF92298.1"/>
    <property type="molecule type" value="Genomic_DNA"/>
</dbReference>
<proteinExistence type="predicted"/>
<dbReference type="Proteomes" id="UP000030491">
    <property type="component" value="Unassembled WGS sequence"/>
</dbReference>
<protein>
    <submittedName>
        <fullName evidence="1">Uncharacterized protein</fullName>
    </submittedName>
</protein>
<reference evidence="2" key="1">
    <citation type="journal article" date="2014" name="Sci. Data">
        <title>Genomes of diverse isolates of the marine cyanobacterium Prochlorococcus.</title>
        <authorList>
            <person name="Biller S."/>
            <person name="Berube P."/>
            <person name="Thompson J."/>
            <person name="Kelly L."/>
            <person name="Roggensack S."/>
            <person name="Awad L."/>
            <person name="Roache-Johnson K."/>
            <person name="Ding H."/>
            <person name="Giovannoni S.J."/>
            <person name="Moore L.R."/>
            <person name="Chisholm S.W."/>
        </authorList>
    </citation>
    <scope>NUCLEOTIDE SEQUENCE [LARGE SCALE GENOMIC DNA]</scope>
</reference>
<gene>
    <name evidence="1" type="ORF">EU93_0562</name>
</gene>
<sequence>MRAAVEAYESEKYKEFSKLRKVATENSTFTIMEGLDEAAKLRRAMGK</sequence>
<comment type="caution">
    <text evidence="1">The sequence shown here is derived from an EMBL/GenBank/DDBJ whole genome shotgun (WGS) entry which is preliminary data.</text>
</comment>